<dbReference type="EMBL" id="BK015335">
    <property type="protein sequence ID" value="DAE01880.1"/>
    <property type="molecule type" value="Genomic_DNA"/>
</dbReference>
<reference evidence="1" key="1">
    <citation type="journal article" date="2021" name="Proc. Natl. Acad. Sci. U.S.A.">
        <title>A Catalog of Tens of Thousands of Viruses from Human Metagenomes Reveals Hidden Associations with Chronic Diseases.</title>
        <authorList>
            <person name="Tisza M.J."/>
            <person name="Buck C.B."/>
        </authorList>
    </citation>
    <scope>NUCLEOTIDE SEQUENCE</scope>
    <source>
        <strain evidence="1">Ctnfz20</strain>
    </source>
</reference>
<sequence length="37" mass="4345">MGIKELNQLKVVLYSYLFLMALNGKLRGHFNNSYIKK</sequence>
<proteinExistence type="predicted"/>
<protein>
    <submittedName>
        <fullName evidence="1">Uncharacterized protein</fullName>
    </submittedName>
</protein>
<accession>A0A8S5P5H2</accession>
<evidence type="ECO:0000313" key="1">
    <source>
        <dbReference type="EMBL" id="DAE01880.1"/>
    </source>
</evidence>
<organism evidence="1">
    <name type="scientific">Phage sp. ctnfz20</name>
    <dbReference type="NCBI Taxonomy" id="2825798"/>
    <lineage>
        <taxon>Viruses</taxon>
    </lineage>
</organism>
<name>A0A8S5P5H2_9VIRU</name>